<evidence type="ECO:0000256" key="1">
    <source>
        <dbReference type="ARBA" id="ARBA00004429"/>
    </source>
</evidence>
<dbReference type="Pfam" id="PF07690">
    <property type="entry name" value="MFS_1"/>
    <property type="match status" value="1"/>
</dbReference>
<feature type="transmembrane region" description="Helical" evidence="8">
    <location>
        <begin position="354"/>
        <end position="373"/>
    </location>
</feature>
<keyword evidence="6 8" id="KW-1133">Transmembrane helix</keyword>
<feature type="domain" description="Major facilitator superfamily (MFS) profile" evidence="9">
    <location>
        <begin position="11"/>
        <end position="411"/>
    </location>
</feature>
<feature type="transmembrane region" description="Helical" evidence="8">
    <location>
        <begin position="224"/>
        <end position="241"/>
    </location>
</feature>
<dbReference type="InterPro" id="IPR020846">
    <property type="entry name" value="MFS_dom"/>
</dbReference>
<gene>
    <name evidence="10" type="ordered locus">SPA3439</name>
    <name evidence="11" type="ORF">GNB70_002320</name>
</gene>
<dbReference type="EMBL" id="CP000026">
    <property type="protein sequence ID" value="AAV79250.1"/>
    <property type="molecule type" value="Genomic_DNA"/>
</dbReference>
<feature type="transmembrane region" description="Helical" evidence="8">
    <location>
        <begin position="76"/>
        <end position="94"/>
    </location>
</feature>
<sequence>MKTSNFQKWLMVILLAIGGGTIFKSMYLREVFYYPWNEFMGVNNTDSGLLMSWLGFVGIVSSSIAGVIIDKVNNTRLIISFTFLAVGVTTLWQSTAPGLATQYVIIGILSFLANGLFLVSMVRATRLIGNASDQGKLFGFLESGRGIAGSAISAVAVAWFAMSATEVEGIGSVLHAYGFLYLALGVLMWFAMPRDNHNSASGEEKAKEKISVHDILAVMKVKEVWFAAFSIFATISFYQGSSYLVPYLSDVYGMTAEHAGIIGMIRAYVLAILIAPVVGLLADKVGSAIKVMNWLFIAGVIGVAMFLVIPQDPAMVWVLIGTLMIVGSINFALRGIMYAQIEEMKVPVRLTGTVMGIMATVGFSPEMFIHALFGYWLDAYKVQGYTYMFIFMGAMFALAVFTSLLLLRNAKTAFKKMDGKPADTFRTAAE</sequence>
<dbReference type="PANTHER" id="PTHR23506:SF23">
    <property type="entry name" value="GH10249P"/>
    <property type="match status" value="1"/>
</dbReference>
<dbReference type="InterPro" id="IPR036259">
    <property type="entry name" value="MFS_trans_sf"/>
</dbReference>
<evidence type="ECO:0000313" key="11">
    <source>
        <dbReference type="EMBL" id="HAE6986636.1"/>
    </source>
</evidence>
<dbReference type="PANTHER" id="PTHR23506">
    <property type="entry name" value="GH10249P"/>
    <property type="match status" value="1"/>
</dbReference>
<dbReference type="SUPFAM" id="SSF103473">
    <property type="entry name" value="MFS general substrate transporter"/>
    <property type="match status" value="1"/>
</dbReference>
<feature type="transmembrane region" description="Helical" evidence="8">
    <location>
        <begin position="100"/>
        <end position="122"/>
    </location>
</feature>
<comment type="subcellular location">
    <subcellularLocation>
        <location evidence="1">Cell inner membrane</location>
        <topology evidence="1">Multi-pass membrane protein</topology>
    </subcellularLocation>
</comment>
<reference evidence="11" key="3">
    <citation type="submission" date="2018-07" db="EMBL/GenBank/DDBJ databases">
        <authorList>
            <consortium name="NCBI Pathogen Detection Project"/>
        </authorList>
    </citation>
    <scope>NUCLEOTIDE SEQUENCE</scope>
    <source>
        <strain evidence="11">ATCC 9150</strain>
    </source>
</reference>
<dbReference type="AlphaFoldDB" id="A0A0H2WTS2"/>
<dbReference type="PROSITE" id="PS50850">
    <property type="entry name" value="MFS"/>
    <property type="match status" value="1"/>
</dbReference>
<evidence type="ECO:0000259" key="9">
    <source>
        <dbReference type="PROSITE" id="PS50850"/>
    </source>
</evidence>
<feature type="transmembrane region" description="Helical" evidence="8">
    <location>
        <begin position="315"/>
        <end position="333"/>
    </location>
</feature>
<dbReference type="Proteomes" id="UP000008185">
    <property type="component" value="Chromosome"/>
</dbReference>
<dbReference type="KEGG" id="spt:SPA3439"/>
<keyword evidence="7 8" id="KW-0472">Membrane</keyword>
<accession>A0A0H2WTS2</accession>
<dbReference type="HOGENOM" id="CLU_043790_0_0_6"/>
<feature type="transmembrane region" description="Helical" evidence="8">
    <location>
        <begin position="174"/>
        <end position="192"/>
    </location>
</feature>
<feature type="transmembrane region" description="Helical" evidence="8">
    <location>
        <begin position="261"/>
        <end position="282"/>
    </location>
</feature>
<protein>
    <submittedName>
        <fullName evidence="11">MFS transporter</fullName>
    </submittedName>
    <submittedName>
        <fullName evidence="10">Membrane protein</fullName>
    </submittedName>
</protein>
<evidence type="ECO:0000256" key="8">
    <source>
        <dbReference type="SAM" id="Phobius"/>
    </source>
</evidence>
<evidence type="ECO:0000256" key="7">
    <source>
        <dbReference type="ARBA" id="ARBA00023136"/>
    </source>
</evidence>
<dbReference type="Gene3D" id="1.20.1250.20">
    <property type="entry name" value="MFS general substrate transporter like domains"/>
    <property type="match status" value="2"/>
</dbReference>
<evidence type="ECO:0000256" key="2">
    <source>
        <dbReference type="ARBA" id="ARBA00022448"/>
    </source>
</evidence>
<keyword evidence="4" id="KW-0997">Cell inner membrane</keyword>
<feature type="transmembrane region" description="Helical" evidence="8">
    <location>
        <begin position="385"/>
        <end position="407"/>
    </location>
</feature>
<dbReference type="GO" id="GO:0022857">
    <property type="term" value="F:transmembrane transporter activity"/>
    <property type="evidence" value="ECO:0007669"/>
    <property type="project" value="InterPro"/>
</dbReference>
<feature type="transmembrane region" description="Helical" evidence="8">
    <location>
        <begin position="48"/>
        <end position="69"/>
    </location>
</feature>
<reference evidence="10 12" key="1">
    <citation type="journal article" date="2004" name="Nat. Genet.">
        <title>Comparison of genome degradation in Paratyphi A and Typhi, human-restricted serovars of Salmonella enterica that cause typhoid.</title>
        <authorList>
            <person name="McClelland M."/>
            <person name="Sanderson K.E."/>
            <person name="Clifton S.W."/>
            <person name="Latreille P."/>
            <person name="Porwollik S."/>
            <person name="Sabo A."/>
            <person name="Meyer R."/>
            <person name="Bieri T."/>
            <person name="Ozersky P."/>
            <person name="McLellan M."/>
            <person name="Harkins C.R."/>
            <person name="Wang C."/>
            <person name="Nguyen C."/>
            <person name="Berghoff A."/>
            <person name="Elliott G."/>
            <person name="Kohlberg S."/>
            <person name="Strong C."/>
            <person name="Du F."/>
            <person name="Carter J."/>
            <person name="Kremizki C."/>
            <person name="Layman D."/>
            <person name="Leonard S."/>
            <person name="Sun H."/>
            <person name="Fulton L."/>
            <person name="Nash W."/>
            <person name="Miner T."/>
            <person name="Minx P."/>
            <person name="Delehaunty K."/>
            <person name="Fronick C."/>
            <person name="Magrini V."/>
            <person name="Nhan M."/>
            <person name="Warren W."/>
            <person name="Florea L."/>
            <person name="Spieth J."/>
            <person name="Wilson R.K."/>
        </authorList>
    </citation>
    <scope>NUCLEOTIDE SEQUENCE [LARGE SCALE GENOMIC DNA]</scope>
    <source>
        <strain evidence="10">ATCC 9150</strain>
        <strain evidence="12">ATCC 9150 / SARB42</strain>
    </source>
</reference>
<evidence type="ECO:0000256" key="5">
    <source>
        <dbReference type="ARBA" id="ARBA00022692"/>
    </source>
</evidence>
<keyword evidence="5 8" id="KW-0812">Transmembrane</keyword>
<evidence type="ECO:0000256" key="3">
    <source>
        <dbReference type="ARBA" id="ARBA00022475"/>
    </source>
</evidence>
<reference evidence="11" key="2">
    <citation type="journal article" date="2018" name="Genome Biol.">
        <title>SKESA: strategic k-mer extension for scrupulous assemblies.</title>
        <authorList>
            <person name="Souvorov A."/>
            <person name="Agarwala R."/>
            <person name="Lipman D.J."/>
        </authorList>
    </citation>
    <scope>NUCLEOTIDE SEQUENCE</scope>
    <source>
        <strain evidence="11">ATCC 9150</strain>
    </source>
</reference>
<dbReference type="InterPro" id="IPR011701">
    <property type="entry name" value="MFS"/>
</dbReference>
<proteinExistence type="predicted"/>
<evidence type="ECO:0000313" key="12">
    <source>
        <dbReference type="Proteomes" id="UP000008185"/>
    </source>
</evidence>
<keyword evidence="2" id="KW-0813">Transport</keyword>
<dbReference type="RefSeq" id="WP_000858309.1">
    <property type="nucleotide sequence ID" value="NC_006511.1"/>
</dbReference>
<dbReference type="EMBL" id="DAASTS010000010">
    <property type="protein sequence ID" value="HAE6986636.1"/>
    <property type="molecule type" value="Genomic_DNA"/>
</dbReference>
<feature type="transmembrane region" description="Helical" evidence="8">
    <location>
        <begin position="143"/>
        <end position="162"/>
    </location>
</feature>
<feature type="transmembrane region" description="Helical" evidence="8">
    <location>
        <begin position="291"/>
        <end position="309"/>
    </location>
</feature>
<name>A0A0H2WTS2_SALPA</name>
<dbReference type="GO" id="GO:0005886">
    <property type="term" value="C:plasma membrane"/>
    <property type="evidence" value="ECO:0007669"/>
    <property type="project" value="UniProtKB-SubCell"/>
</dbReference>
<evidence type="ECO:0000313" key="10">
    <source>
        <dbReference type="EMBL" id="AAV79250.1"/>
    </source>
</evidence>
<evidence type="ECO:0000256" key="6">
    <source>
        <dbReference type="ARBA" id="ARBA00022989"/>
    </source>
</evidence>
<organism evidence="10 12">
    <name type="scientific">Salmonella paratyphi A (strain ATCC 9150 / SARB42)</name>
    <dbReference type="NCBI Taxonomy" id="295319"/>
    <lineage>
        <taxon>Bacteria</taxon>
        <taxon>Pseudomonadati</taxon>
        <taxon>Pseudomonadota</taxon>
        <taxon>Gammaproteobacteria</taxon>
        <taxon>Enterobacterales</taxon>
        <taxon>Enterobacteriaceae</taxon>
        <taxon>Salmonella</taxon>
    </lineage>
</organism>
<evidence type="ECO:0000256" key="4">
    <source>
        <dbReference type="ARBA" id="ARBA00022519"/>
    </source>
</evidence>
<keyword evidence="3" id="KW-1003">Cell membrane</keyword>
<feature type="transmembrane region" description="Helical" evidence="8">
    <location>
        <begin position="9"/>
        <end position="28"/>
    </location>
</feature>
<dbReference type="InterPro" id="IPR050930">
    <property type="entry name" value="MFS_Vesicular_Transporter"/>
</dbReference>
<dbReference type="CDD" id="cd06174">
    <property type="entry name" value="MFS"/>
    <property type="match status" value="1"/>
</dbReference>